<dbReference type="GO" id="GO:0016020">
    <property type="term" value="C:membrane"/>
    <property type="evidence" value="ECO:0007669"/>
    <property type="project" value="TreeGrafter"/>
</dbReference>
<dbReference type="InterPro" id="IPR050266">
    <property type="entry name" value="AB_hydrolase_sf"/>
</dbReference>
<dbReference type="Pfam" id="PF12146">
    <property type="entry name" value="Hydrolase_4"/>
    <property type="match status" value="1"/>
</dbReference>
<dbReference type="OrthoDB" id="6191536at2"/>
<dbReference type="AlphaFoldDB" id="A0A2T4Z8I0"/>
<comment type="caution">
    <text evidence="3">The sequence shown here is derived from an EMBL/GenBank/DDBJ whole genome shotgun (WGS) entry which is preliminary data.</text>
</comment>
<dbReference type="InterPro" id="IPR000073">
    <property type="entry name" value="AB_hydrolase_1"/>
</dbReference>
<dbReference type="GO" id="GO:0016787">
    <property type="term" value="F:hydrolase activity"/>
    <property type="evidence" value="ECO:0007669"/>
    <property type="project" value="UniProtKB-KW"/>
</dbReference>
<evidence type="ECO:0000256" key="1">
    <source>
        <dbReference type="ARBA" id="ARBA00022801"/>
    </source>
</evidence>
<protein>
    <submittedName>
        <fullName evidence="3">Pimeloyl-ACP methyl ester carboxylesterase</fullName>
    </submittedName>
</protein>
<reference evidence="3 4" key="1">
    <citation type="submission" date="2018-04" db="EMBL/GenBank/DDBJ databases">
        <title>Genomic Encyclopedia of Archaeal and Bacterial Type Strains, Phase II (KMG-II): from individual species to whole genera.</title>
        <authorList>
            <person name="Goeker M."/>
        </authorList>
    </citation>
    <scope>NUCLEOTIDE SEQUENCE [LARGE SCALE GENOMIC DNA]</scope>
    <source>
        <strain evidence="3 4">DSM 45169</strain>
    </source>
</reference>
<evidence type="ECO:0000313" key="3">
    <source>
        <dbReference type="EMBL" id="PTM58192.1"/>
    </source>
</evidence>
<keyword evidence="1" id="KW-0378">Hydrolase</keyword>
<name>A0A2T4Z8I0_9BACL</name>
<feature type="domain" description="Serine aminopeptidase S33" evidence="2">
    <location>
        <begin position="22"/>
        <end position="239"/>
    </location>
</feature>
<keyword evidence="4" id="KW-1185">Reference proteome</keyword>
<dbReference type="EMBL" id="PZZP01000001">
    <property type="protein sequence ID" value="PTM58192.1"/>
    <property type="molecule type" value="Genomic_DNA"/>
</dbReference>
<organism evidence="3 4">
    <name type="scientific">Desmospora activa DSM 45169</name>
    <dbReference type="NCBI Taxonomy" id="1121389"/>
    <lineage>
        <taxon>Bacteria</taxon>
        <taxon>Bacillati</taxon>
        <taxon>Bacillota</taxon>
        <taxon>Bacilli</taxon>
        <taxon>Bacillales</taxon>
        <taxon>Thermoactinomycetaceae</taxon>
        <taxon>Desmospora</taxon>
    </lineage>
</organism>
<dbReference type="PRINTS" id="PR00111">
    <property type="entry name" value="ABHYDROLASE"/>
</dbReference>
<dbReference type="SUPFAM" id="SSF53474">
    <property type="entry name" value="alpha/beta-Hydrolases"/>
    <property type="match status" value="1"/>
</dbReference>
<evidence type="ECO:0000313" key="4">
    <source>
        <dbReference type="Proteomes" id="UP000241639"/>
    </source>
</evidence>
<gene>
    <name evidence="3" type="ORF">C8J48_0770</name>
</gene>
<accession>A0A2T4Z8I0</accession>
<sequence>MPEYQRDEVTLYYEVQGSGRPIVFTHGASWNHKQWQRQVEYFSPYYQTIVWDVRGHGGSNLPSGKVDPEDFSRDLIHLLDTLKIERAVLCGLSMGGHISLQTAVRYPQRVDGLVLIGTPFTNAFNWYEKIFVPVNRWSNRLMPMKLAGKIQAKVLSTYNKENKIYIEEAFQSIPHNNWIRLWDAVTRMESKDDLEKVKCPTLLLQGEHDTMIRRQQKYMAENIPDSRLKIISHAHHATNLDNPQEVNEEMALFLEEIDQL</sequence>
<dbReference type="RefSeq" id="WP_107725026.1">
    <property type="nucleotide sequence ID" value="NZ_PZZP01000001.1"/>
</dbReference>
<proteinExistence type="predicted"/>
<dbReference type="InterPro" id="IPR022742">
    <property type="entry name" value="Hydrolase_4"/>
</dbReference>
<dbReference type="PANTHER" id="PTHR43798">
    <property type="entry name" value="MONOACYLGLYCEROL LIPASE"/>
    <property type="match status" value="1"/>
</dbReference>
<evidence type="ECO:0000259" key="2">
    <source>
        <dbReference type="Pfam" id="PF12146"/>
    </source>
</evidence>
<dbReference type="Gene3D" id="3.40.50.1820">
    <property type="entry name" value="alpha/beta hydrolase"/>
    <property type="match status" value="1"/>
</dbReference>
<dbReference type="InterPro" id="IPR029058">
    <property type="entry name" value="AB_hydrolase_fold"/>
</dbReference>
<dbReference type="PANTHER" id="PTHR43798:SF31">
    <property type="entry name" value="AB HYDROLASE SUPERFAMILY PROTEIN YCLE"/>
    <property type="match status" value="1"/>
</dbReference>
<dbReference type="Proteomes" id="UP000241639">
    <property type="component" value="Unassembled WGS sequence"/>
</dbReference>